<sequence length="213" mass="23660">MFTGLVEELGKVQGIKRSGNSLRLIIEANNVTKEVKLGDSIAVNGTCLTVVNFGKGYFEADVMPETFDKTNLKYLKPGDRVNLERTLRPVDRLGGHIVQGHVDEVGWIYEIKPWEIAKLITIKATRDFLKYLVPKGSVAIDGISLTVVNVYEDSFTVSIIPHTFQNTTLGYKKVGAPVNLEADILAKYVINFLQKSQTAQKIDLNFLADNGFL</sequence>
<evidence type="ECO:0000256" key="11">
    <source>
        <dbReference type="PROSITE-ProRule" id="PRU00524"/>
    </source>
</evidence>
<evidence type="ECO:0000256" key="6">
    <source>
        <dbReference type="ARBA" id="ARBA00013950"/>
    </source>
</evidence>
<comment type="pathway">
    <text evidence="3">Cofactor biosynthesis; riboflavin biosynthesis; riboflavin from 2-hydroxy-3-oxobutyl phosphate and 5-amino-6-(D-ribitylamino)uracil: step 2/2.</text>
</comment>
<dbReference type="EC" id="2.5.1.9" evidence="5 10"/>
<keyword evidence="9" id="KW-0677">Repeat</keyword>
<feature type="domain" description="Lumazine-binding" evidence="12">
    <location>
        <begin position="1"/>
        <end position="96"/>
    </location>
</feature>
<dbReference type="NCBIfam" id="NF009566">
    <property type="entry name" value="PRK13020.1"/>
    <property type="match status" value="1"/>
</dbReference>
<evidence type="ECO:0000259" key="12">
    <source>
        <dbReference type="PROSITE" id="PS51177"/>
    </source>
</evidence>
<dbReference type="OrthoDB" id="9788537at2"/>
<evidence type="ECO:0000256" key="7">
    <source>
        <dbReference type="ARBA" id="ARBA00022619"/>
    </source>
</evidence>
<evidence type="ECO:0000256" key="10">
    <source>
        <dbReference type="NCBIfam" id="TIGR00187"/>
    </source>
</evidence>
<evidence type="ECO:0000313" key="13">
    <source>
        <dbReference type="EMBL" id="GAV23716.1"/>
    </source>
</evidence>
<dbReference type="Pfam" id="PF00677">
    <property type="entry name" value="Lum_binding"/>
    <property type="match status" value="2"/>
</dbReference>
<dbReference type="FunFam" id="2.40.30.20:FF:000003">
    <property type="entry name" value="Riboflavin synthase, alpha subunit"/>
    <property type="match status" value="1"/>
</dbReference>
<comment type="caution">
    <text evidence="13">The sequence shown here is derived from an EMBL/GenBank/DDBJ whole genome shotgun (WGS) entry which is preliminary data.</text>
</comment>
<evidence type="ECO:0000256" key="9">
    <source>
        <dbReference type="ARBA" id="ARBA00022737"/>
    </source>
</evidence>
<dbReference type="PANTHER" id="PTHR21098:SF12">
    <property type="entry name" value="RIBOFLAVIN SYNTHASE"/>
    <property type="match status" value="1"/>
</dbReference>
<dbReference type="Gene3D" id="2.40.30.20">
    <property type="match status" value="2"/>
</dbReference>
<evidence type="ECO:0000256" key="4">
    <source>
        <dbReference type="ARBA" id="ARBA00011233"/>
    </source>
</evidence>
<evidence type="ECO:0000256" key="2">
    <source>
        <dbReference type="ARBA" id="ARBA00002803"/>
    </source>
</evidence>
<accession>A0A1L8CXQ5</accession>
<dbReference type="PANTHER" id="PTHR21098">
    <property type="entry name" value="RIBOFLAVIN SYNTHASE ALPHA CHAIN"/>
    <property type="match status" value="1"/>
</dbReference>
<dbReference type="AlphaFoldDB" id="A0A1L8CXQ5"/>
<dbReference type="NCBIfam" id="NF006767">
    <property type="entry name" value="PRK09289.1"/>
    <property type="match status" value="1"/>
</dbReference>
<dbReference type="InterPro" id="IPR017938">
    <property type="entry name" value="Riboflavin_synthase-like_b-brl"/>
</dbReference>
<dbReference type="InterPro" id="IPR026017">
    <property type="entry name" value="Lumazine-bd_dom"/>
</dbReference>
<dbReference type="PIRSF" id="PIRSF000498">
    <property type="entry name" value="Riboflavin_syn_A"/>
    <property type="match status" value="1"/>
</dbReference>
<protein>
    <recommendedName>
        <fullName evidence="6 10">Riboflavin synthase</fullName>
        <ecNumber evidence="5 10">2.5.1.9</ecNumber>
    </recommendedName>
</protein>
<evidence type="ECO:0000256" key="3">
    <source>
        <dbReference type="ARBA" id="ARBA00004887"/>
    </source>
</evidence>
<feature type="repeat" description="Lumazine-binding" evidence="11">
    <location>
        <begin position="1"/>
        <end position="96"/>
    </location>
</feature>
<comment type="catalytic activity">
    <reaction evidence="1">
        <text>2 6,7-dimethyl-8-(1-D-ribityl)lumazine + H(+) = 5-amino-6-(D-ribitylamino)uracil + riboflavin</text>
        <dbReference type="Rhea" id="RHEA:20772"/>
        <dbReference type="ChEBI" id="CHEBI:15378"/>
        <dbReference type="ChEBI" id="CHEBI:15934"/>
        <dbReference type="ChEBI" id="CHEBI:57986"/>
        <dbReference type="ChEBI" id="CHEBI:58201"/>
        <dbReference type="EC" id="2.5.1.9"/>
    </reaction>
</comment>
<dbReference type="PROSITE" id="PS51177">
    <property type="entry name" value="LUMAZINE_BIND"/>
    <property type="match status" value="2"/>
</dbReference>
<evidence type="ECO:0000313" key="14">
    <source>
        <dbReference type="Proteomes" id="UP000187485"/>
    </source>
</evidence>
<evidence type="ECO:0000256" key="8">
    <source>
        <dbReference type="ARBA" id="ARBA00022679"/>
    </source>
</evidence>
<gene>
    <name evidence="13" type="ORF">cpu_22260</name>
</gene>
<evidence type="ECO:0000256" key="1">
    <source>
        <dbReference type="ARBA" id="ARBA00000968"/>
    </source>
</evidence>
<comment type="subunit">
    <text evidence="4">Homotrimer.</text>
</comment>
<name>A0A1L8CXQ5_9THEO</name>
<feature type="repeat" description="Lumazine-binding" evidence="11">
    <location>
        <begin position="97"/>
        <end position="193"/>
    </location>
</feature>
<dbReference type="EMBL" id="BDJK01000055">
    <property type="protein sequence ID" value="GAV23716.1"/>
    <property type="molecule type" value="Genomic_DNA"/>
</dbReference>
<proteinExistence type="predicted"/>
<dbReference type="GO" id="GO:0004746">
    <property type="term" value="F:riboflavin synthase activity"/>
    <property type="evidence" value="ECO:0007669"/>
    <property type="project" value="UniProtKB-UniRule"/>
</dbReference>
<keyword evidence="14" id="KW-1185">Reference proteome</keyword>
<feature type="domain" description="Lumazine-binding" evidence="12">
    <location>
        <begin position="97"/>
        <end position="193"/>
    </location>
</feature>
<dbReference type="FunFam" id="2.40.30.20:FF:000004">
    <property type="entry name" value="Riboflavin synthase, alpha subunit"/>
    <property type="match status" value="1"/>
</dbReference>
<dbReference type="STRING" id="870242.cpu_22260"/>
<comment type="function">
    <text evidence="2">Catalyzes the dismutation of two molecules of 6,7-dimethyl-8-ribityllumazine, resulting in the formation of riboflavin and 5-amino-6-(D-ribitylamino)uracil.</text>
</comment>
<dbReference type="NCBIfam" id="TIGR00187">
    <property type="entry name" value="ribE"/>
    <property type="match status" value="1"/>
</dbReference>
<keyword evidence="7" id="KW-0686">Riboflavin biosynthesis</keyword>
<organism evidence="13 14">
    <name type="scientific">Carboxydothermus pertinax</name>
    <dbReference type="NCBI Taxonomy" id="870242"/>
    <lineage>
        <taxon>Bacteria</taxon>
        <taxon>Bacillati</taxon>
        <taxon>Bacillota</taxon>
        <taxon>Clostridia</taxon>
        <taxon>Thermoanaerobacterales</taxon>
        <taxon>Thermoanaerobacteraceae</taxon>
        <taxon>Carboxydothermus</taxon>
    </lineage>
</organism>
<reference evidence="14" key="1">
    <citation type="submission" date="2016-12" db="EMBL/GenBank/DDBJ databases">
        <title>Draft Genome Sequences od Carboxydothermus pertinax and islandicus, Hydrogenogenic Carboxydotrophic Bacteria.</title>
        <authorList>
            <person name="Fukuyama Y."/>
            <person name="Ohmae K."/>
            <person name="Yoneda Y."/>
            <person name="Yoshida T."/>
            <person name="Sako Y."/>
        </authorList>
    </citation>
    <scope>NUCLEOTIDE SEQUENCE [LARGE SCALE GENOMIC DNA]</scope>
    <source>
        <strain evidence="14">Ug1</strain>
    </source>
</reference>
<evidence type="ECO:0000256" key="5">
    <source>
        <dbReference type="ARBA" id="ARBA00012827"/>
    </source>
</evidence>
<dbReference type="InterPro" id="IPR001783">
    <property type="entry name" value="Lumazine-bd"/>
</dbReference>
<dbReference type="InterPro" id="IPR023366">
    <property type="entry name" value="ATP_synth_asu-like_sf"/>
</dbReference>
<dbReference type="SUPFAM" id="SSF63380">
    <property type="entry name" value="Riboflavin synthase domain-like"/>
    <property type="match status" value="2"/>
</dbReference>
<dbReference type="GO" id="GO:0009231">
    <property type="term" value="P:riboflavin biosynthetic process"/>
    <property type="evidence" value="ECO:0007669"/>
    <property type="project" value="UniProtKB-KW"/>
</dbReference>
<dbReference type="RefSeq" id="WP_075860103.1">
    <property type="nucleotide sequence ID" value="NZ_BDJK01000055.1"/>
</dbReference>
<dbReference type="CDD" id="cd00402">
    <property type="entry name" value="Riboflavin_synthase_like"/>
    <property type="match status" value="1"/>
</dbReference>
<keyword evidence="8" id="KW-0808">Transferase</keyword>
<dbReference type="Proteomes" id="UP000187485">
    <property type="component" value="Unassembled WGS sequence"/>
</dbReference>